<evidence type="ECO:0000259" key="2">
    <source>
        <dbReference type="Pfam" id="PF20425"/>
    </source>
</evidence>
<dbReference type="AlphaFoldDB" id="A0A3M7KSQ0"/>
<dbReference type="EMBL" id="QOKY01000197">
    <property type="protein sequence ID" value="RMZ53551.1"/>
    <property type="molecule type" value="Genomic_DNA"/>
</dbReference>
<organism evidence="3 4">
    <name type="scientific">Auxenochlorella protothecoides</name>
    <name type="common">Green microalga</name>
    <name type="synonym">Chlorella protothecoides</name>
    <dbReference type="NCBI Taxonomy" id="3075"/>
    <lineage>
        <taxon>Eukaryota</taxon>
        <taxon>Viridiplantae</taxon>
        <taxon>Chlorophyta</taxon>
        <taxon>core chlorophytes</taxon>
        <taxon>Trebouxiophyceae</taxon>
        <taxon>Chlorellales</taxon>
        <taxon>Chlorellaceae</taxon>
        <taxon>Auxenochlorella</taxon>
    </lineage>
</organism>
<proteinExistence type="predicted"/>
<sequence length="777" mass="79973">SSNRIEAELNELLQAHTRRTDGADTDPRLHLELLQAFCARVAGSYSSWVPNDAALDSEYWAPDDARLAAARSTLAALAVLLRSRHNAAVLRRLGLEVLLADILAGLTRCVRALACADLDAARQLGLGERFRDLLLAAAGVGGGGGEPSQWVCAAVLRQRRWEHGQARAPRRQAPHPASPVGVGGRGGPSPTPPASPPLDLARLQFVLEAGVAAASGGPALDGADPVPSRRGPCLALLALAAHSVGAAWALPGASPAPSRHAPSAVTRVELLRACGVYDVAFLAAGDVGARGAEDAVVRASDGDASPAAGDPVVLVTAVGLLESAAGVPALPDAQAEGPAKLEVELRLGGGEGGDATWKVSLAGSPGAAQQEAALHALQALFAAAQAAQRAALRRWALVPALFEAHARGTRAVRSASLDLLTGLLAVPAADEDDGLAKAALAAKLMEVLTHKVQGWRKHGTKPITDLMSCMRRALSTQAGELQPLFIQAQGCVQLVHALSQPMPLMQLEPVALAVLATLSALLKDSAPARHSFGEEVGWTILLAALERARGGLPPSWALLSAVLHLATETCFDPEAAGALEAGTEVANPGALGAYLALLRTARCDVAAHHGLPLLCAVLEASVGNRVSATVAGTTPALLQWLPRAHPHLLTGLLRALRASAGHSLPVADLRAALGLLRPGGGGELGAHHDGLLSLLGEDTLVWIEEARGRALAVALDSAAGAVWVHTWSPAHAALAFDMGRGLNSGAWHHLCLSLAPGGPLSHATATLWLDGRLQVQI</sequence>
<evidence type="ECO:0000313" key="3">
    <source>
        <dbReference type="EMBL" id="RMZ53551.1"/>
    </source>
</evidence>
<feature type="domain" description="Neurobeachin alpha-solenoid region" evidence="2">
    <location>
        <begin position="371"/>
        <end position="679"/>
    </location>
</feature>
<dbReference type="Pfam" id="PF20425">
    <property type="entry name" value="Neurobeachin"/>
    <property type="match status" value="1"/>
</dbReference>
<dbReference type="Proteomes" id="UP000279271">
    <property type="component" value="Unassembled WGS sequence"/>
</dbReference>
<gene>
    <name evidence="3" type="ORF">APUTEX25_003373</name>
</gene>
<evidence type="ECO:0000256" key="1">
    <source>
        <dbReference type="SAM" id="MobiDB-lite"/>
    </source>
</evidence>
<comment type="caution">
    <text evidence="3">The sequence shown here is derived from an EMBL/GenBank/DDBJ whole genome shotgun (WGS) entry which is preliminary data.</text>
</comment>
<accession>A0A3M7KSQ0</accession>
<protein>
    <recommendedName>
        <fullName evidence="2">Neurobeachin alpha-solenoid region domain-containing protein</fullName>
    </recommendedName>
</protein>
<reference evidence="4" key="1">
    <citation type="journal article" date="2018" name="Algal Res.">
        <title>Characterization of plant carbon substrate utilization by Auxenochlorella protothecoides.</title>
        <authorList>
            <person name="Vogler B.W."/>
            <person name="Starkenburg S.R."/>
            <person name="Sudasinghe N."/>
            <person name="Schambach J.Y."/>
            <person name="Rollin J.A."/>
            <person name="Pattathil S."/>
            <person name="Barry A.N."/>
        </authorList>
    </citation>
    <scope>NUCLEOTIDE SEQUENCE [LARGE SCALE GENOMIC DNA]</scope>
    <source>
        <strain evidence="4">UTEX 25</strain>
    </source>
</reference>
<evidence type="ECO:0000313" key="4">
    <source>
        <dbReference type="Proteomes" id="UP000279271"/>
    </source>
</evidence>
<name>A0A3M7KSQ0_AUXPR</name>
<dbReference type="InterPro" id="IPR046852">
    <property type="entry name" value="Neurobeachin_a-sol"/>
</dbReference>
<feature type="non-terminal residue" evidence="3">
    <location>
        <position position="1"/>
    </location>
</feature>
<feature type="region of interest" description="Disordered" evidence="1">
    <location>
        <begin position="163"/>
        <end position="196"/>
    </location>
</feature>